<name>A0A412B1E3_9FIRM</name>
<proteinExistence type="inferred from homology"/>
<feature type="binding site" evidence="5">
    <location>
        <position position="287"/>
    </location>
    <ligand>
        <name>Mn(2+)</name>
        <dbReference type="ChEBI" id="CHEBI:29035"/>
        <label>2</label>
    </ligand>
</feature>
<keyword evidence="2 5" id="KW-0479">Metal-binding</keyword>
<dbReference type="PANTHER" id="PTHR21110:SF0">
    <property type="entry name" value="PHOSPHOPENTOMUTASE"/>
    <property type="match status" value="1"/>
</dbReference>
<comment type="cofactor">
    <cofactor evidence="5">
        <name>Mn(2+)</name>
        <dbReference type="ChEBI" id="CHEBI:29035"/>
    </cofactor>
    <text evidence="5">Binds 2 manganese ions.</text>
</comment>
<dbReference type="GO" id="GO:0008973">
    <property type="term" value="F:phosphopentomutase activity"/>
    <property type="evidence" value="ECO:0007669"/>
    <property type="project" value="UniProtKB-UniRule"/>
</dbReference>
<comment type="catalytic activity">
    <reaction evidence="5">
        <text>alpha-D-ribose 1-phosphate = D-ribose 5-phosphate</text>
        <dbReference type="Rhea" id="RHEA:18793"/>
        <dbReference type="ChEBI" id="CHEBI:57720"/>
        <dbReference type="ChEBI" id="CHEBI:78346"/>
        <dbReference type="EC" id="5.4.2.7"/>
    </reaction>
</comment>
<evidence type="ECO:0000256" key="4">
    <source>
        <dbReference type="ARBA" id="ARBA00023235"/>
    </source>
</evidence>
<organism evidence="8 9">
    <name type="scientific">[Clostridium] leptum</name>
    <dbReference type="NCBI Taxonomy" id="1535"/>
    <lineage>
        <taxon>Bacteria</taxon>
        <taxon>Bacillati</taxon>
        <taxon>Bacillota</taxon>
        <taxon>Clostridia</taxon>
        <taxon>Eubacteriales</taxon>
        <taxon>Oscillospiraceae</taxon>
        <taxon>Oscillospiraceae incertae sedis</taxon>
    </lineage>
</organism>
<dbReference type="NCBIfam" id="TIGR01696">
    <property type="entry name" value="deoB"/>
    <property type="match status" value="1"/>
</dbReference>
<comment type="pathway">
    <text evidence="5">Carbohydrate degradation; 2-deoxy-D-ribose 1-phosphate degradation; D-glyceraldehyde 3-phosphate and acetaldehyde from 2-deoxy-alpha-D-ribose 1-phosphate: step 1/2.</text>
</comment>
<evidence type="ECO:0000259" key="7">
    <source>
        <dbReference type="Pfam" id="PF01676"/>
    </source>
</evidence>
<dbReference type="GO" id="GO:0030145">
    <property type="term" value="F:manganese ion binding"/>
    <property type="evidence" value="ECO:0007669"/>
    <property type="project" value="UniProtKB-UniRule"/>
</dbReference>
<feature type="binding site" evidence="5">
    <location>
        <position position="282"/>
    </location>
    <ligand>
        <name>Mn(2+)</name>
        <dbReference type="ChEBI" id="CHEBI:29035"/>
        <label>2</label>
    </ligand>
</feature>
<reference evidence="8 9" key="1">
    <citation type="submission" date="2018-08" db="EMBL/GenBank/DDBJ databases">
        <title>A genome reference for cultivated species of the human gut microbiota.</title>
        <authorList>
            <person name="Zou Y."/>
            <person name="Xue W."/>
            <person name="Luo G."/>
        </authorList>
    </citation>
    <scope>NUCLEOTIDE SEQUENCE [LARGE SCALE GENOMIC DNA]</scope>
    <source>
        <strain evidence="8 9">AF28-26</strain>
    </source>
</reference>
<evidence type="ECO:0000256" key="5">
    <source>
        <dbReference type="HAMAP-Rule" id="MF_00740"/>
    </source>
</evidence>
<dbReference type="EMBL" id="QRTC01000001">
    <property type="protein sequence ID" value="RGQ44791.1"/>
    <property type="molecule type" value="Genomic_DNA"/>
</dbReference>
<dbReference type="PIRSF" id="PIRSF001491">
    <property type="entry name" value="Ppentomutase"/>
    <property type="match status" value="1"/>
</dbReference>
<dbReference type="PANTHER" id="PTHR21110">
    <property type="entry name" value="PHOSPHOPENTOMUTASE"/>
    <property type="match status" value="1"/>
</dbReference>
<feature type="binding site" evidence="5">
    <location>
        <position position="10"/>
    </location>
    <ligand>
        <name>Mn(2+)</name>
        <dbReference type="ChEBI" id="CHEBI:29035"/>
        <label>1</label>
    </ligand>
</feature>
<feature type="binding site" evidence="5">
    <location>
        <position position="335"/>
    </location>
    <ligand>
        <name>Mn(2+)</name>
        <dbReference type="ChEBI" id="CHEBI:29035"/>
        <label>2</label>
    </ligand>
</feature>
<evidence type="ECO:0000256" key="3">
    <source>
        <dbReference type="ARBA" id="ARBA00023211"/>
    </source>
</evidence>
<dbReference type="Gene3D" id="3.40.720.10">
    <property type="entry name" value="Alkaline Phosphatase, subunit A"/>
    <property type="match status" value="1"/>
</dbReference>
<dbReference type="GO" id="GO:0005829">
    <property type="term" value="C:cytosol"/>
    <property type="evidence" value="ECO:0007669"/>
    <property type="project" value="TreeGrafter"/>
</dbReference>
<dbReference type="SUPFAM" id="SSF143856">
    <property type="entry name" value="DeoB insert domain-like"/>
    <property type="match status" value="1"/>
</dbReference>
<feature type="binding site" evidence="5">
    <location>
        <position position="323"/>
    </location>
    <ligand>
        <name>Mn(2+)</name>
        <dbReference type="ChEBI" id="CHEBI:29035"/>
        <label>1</label>
    </ligand>
</feature>
<comment type="caution">
    <text evidence="8">The sequence shown here is derived from an EMBL/GenBank/DDBJ whole genome shotgun (WGS) entry which is preliminary data.</text>
</comment>
<dbReference type="UniPathway" id="UPA00087">
    <property type="reaction ID" value="UER00173"/>
</dbReference>
<dbReference type="Proteomes" id="UP000284751">
    <property type="component" value="Unassembled WGS sequence"/>
</dbReference>
<dbReference type="EC" id="5.4.2.7" evidence="5 6"/>
<comment type="function">
    <text evidence="5">Isomerase that catalyzes the conversion of deoxy-ribose 1-phosphate (dRib-1-P) and ribose 1-phosphate (Rib-1-P) to deoxy-ribose 5-phosphate (dRib-5-P) and ribose 5-phosphate (Rib-5-P), respectively.</text>
</comment>
<dbReference type="HAMAP" id="MF_00740">
    <property type="entry name" value="Phosphopentomut"/>
    <property type="match status" value="1"/>
</dbReference>
<feature type="domain" description="Metalloenzyme" evidence="7">
    <location>
        <begin position="244"/>
        <end position="375"/>
    </location>
</feature>
<evidence type="ECO:0000256" key="2">
    <source>
        <dbReference type="ARBA" id="ARBA00022723"/>
    </source>
</evidence>
<evidence type="ECO:0000256" key="1">
    <source>
        <dbReference type="ARBA" id="ARBA00010373"/>
    </source>
</evidence>
<dbReference type="GO" id="GO:0043094">
    <property type="term" value="P:metabolic compound salvage"/>
    <property type="evidence" value="ECO:0007669"/>
    <property type="project" value="UniProtKB-UniRule"/>
</dbReference>
<dbReference type="InterPro" id="IPR010045">
    <property type="entry name" value="DeoB"/>
</dbReference>
<evidence type="ECO:0000313" key="8">
    <source>
        <dbReference type="EMBL" id="RGQ44791.1"/>
    </source>
</evidence>
<protein>
    <recommendedName>
        <fullName evidence="5 6">Phosphopentomutase</fullName>
        <ecNumber evidence="5 6">5.4.2.7</ecNumber>
    </recommendedName>
    <alternativeName>
        <fullName evidence="5">Phosphodeoxyribomutase</fullName>
    </alternativeName>
</protein>
<feature type="binding site" evidence="5">
    <location>
        <position position="324"/>
    </location>
    <ligand>
        <name>Mn(2+)</name>
        <dbReference type="ChEBI" id="CHEBI:29035"/>
        <label>1</label>
    </ligand>
</feature>
<keyword evidence="5" id="KW-0963">Cytoplasm</keyword>
<dbReference type="Pfam" id="PF01676">
    <property type="entry name" value="Metalloenzyme"/>
    <property type="match status" value="1"/>
</dbReference>
<dbReference type="NCBIfam" id="NF003766">
    <property type="entry name" value="PRK05362.1"/>
    <property type="match status" value="1"/>
</dbReference>
<dbReference type="GO" id="GO:0000287">
    <property type="term" value="F:magnesium ion binding"/>
    <property type="evidence" value="ECO:0007669"/>
    <property type="project" value="UniProtKB-UniRule"/>
</dbReference>
<keyword evidence="3 5" id="KW-0464">Manganese</keyword>
<keyword evidence="4 5" id="KW-0413">Isomerase</keyword>
<dbReference type="GO" id="GO:0006018">
    <property type="term" value="P:2-deoxyribose 1-phosphate catabolic process"/>
    <property type="evidence" value="ECO:0007669"/>
    <property type="project" value="UniProtKB-UniRule"/>
</dbReference>
<dbReference type="InterPro" id="IPR024052">
    <property type="entry name" value="Phosphopentomutase_DeoB_cap_sf"/>
</dbReference>
<dbReference type="GO" id="GO:0006015">
    <property type="term" value="P:5-phosphoribose 1-diphosphate biosynthetic process"/>
    <property type="evidence" value="ECO:0007669"/>
    <property type="project" value="UniProtKB-UniPathway"/>
</dbReference>
<dbReference type="InterPro" id="IPR006124">
    <property type="entry name" value="Metalloenzyme"/>
</dbReference>
<gene>
    <name evidence="5" type="primary">deoB</name>
    <name evidence="8" type="ORF">DWY99_00405</name>
</gene>
<dbReference type="SUPFAM" id="SSF53649">
    <property type="entry name" value="Alkaline phosphatase-like"/>
    <property type="match status" value="1"/>
</dbReference>
<accession>A0A412B1E3</accession>
<evidence type="ECO:0000313" key="9">
    <source>
        <dbReference type="Proteomes" id="UP000284751"/>
    </source>
</evidence>
<dbReference type="Gene3D" id="3.30.70.1250">
    <property type="entry name" value="Phosphopentomutase"/>
    <property type="match status" value="1"/>
</dbReference>
<comment type="similarity">
    <text evidence="1 5">Belongs to the phosphopentomutase family.</text>
</comment>
<evidence type="ECO:0000256" key="6">
    <source>
        <dbReference type="NCBIfam" id="TIGR01696"/>
    </source>
</evidence>
<dbReference type="CDD" id="cd16009">
    <property type="entry name" value="PPM"/>
    <property type="match status" value="1"/>
</dbReference>
<comment type="subcellular location">
    <subcellularLocation>
        <location evidence="5">Cytoplasm</location>
    </subcellularLocation>
</comment>
<dbReference type="AlphaFoldDB" id="A0A412B1E3"/>
<dbReference type="InterPro" id="IPR017850">
    <property type="entry name" value="Alkaline_phosphatase_core_sf"/>
</dbReference>
<comment type="catalytic activity">
    <reaction evidence="5">
        <text>2-deoxy-alpha-D-ribose 1-phosphate = 2-deoxy-D-ribose 5-phosphate</text>
        <dbReference type="Rhea" id="RHEA:27658"/>
        <dbReference type="ChEBI" id="CHEBI:57259"/>
        <dbReference type="ChEBI" id="CHEBI:62877"/>
        <dbReference type="EC" id="5.4.2.7"/>
    </reaction>
</comment>
<sequence length="390" mass="42965">MKRVFLIVLDSFGIGEAPDAAEYGDQGSNTLAACFRSGFLKLPNLKKLGLFNVDGVTCGLKESAPMGAFGRCREVSMGKDTTTGHWEIAGLVSQRAMPTYPHGFPEEIIREYEKLTGRKVLCNRPYSGTDVIRDYGEEAQKNGDLIVYTSADSVFQVAAHEETVPVEELYRCCRLARKLMTGEHGVGRIIARPFVGEPGSYVRTSNRHDFSLNPPGDTLLDRISAQPGLSMLSVGKIVDIFAGRGVTEAYRTENNAEGIERAVELTRKDFNGLCFVNLVDFDMIYGHRNDAKGYAQALSYFDRQLPRLLEGLGPDGLLMITADHGCDPSTPSTDHSREYVPWLTAGNRVRKGKNLGTLPTFADISATILEYFRLPPLAWGKSRLADLLKA</sequence>
<dbReference type="GO" id="GO:0009117">
    <property type="term" value="P:nucleotide metabolic process"/>
    <property type="evidence" value="ECO:0007669"/>
    <property type="project" value="UniProtKB-UniRule"/>
</dbReference>